<proteinExistence type="predicted"/>
<keyword evidence="6" id="KW-1185">Reference proteome</keyword>
<dbReference type="EMBL" id="QDEB01106446">
    <property type="protein sequence ID" value="RZB94434.1"/>
    <property type="molecule type" value="Genomic_DNA"/>
</dbReference>
<feature type="region of interest" description="Disordered" evidence="3">
    <location>
        <begin position="1"/>
        <end position="29"/>
    </location>
</feature>
<feature type="non-terminal residue" evidence="5">
    <location>
        <position position="226"/>
    </location>
</feature>
<dbReference type="PROSITE" id="PS50002">
    <property type="entry name" value="SH3"/>
    <property type="match status" value="1"/>
</dbReference>
<dbReference type="PANTHER" id="PTHR15735">
    <property type="entry name" value="FCH AND DOUBLE SH3 DOMAINS PROTEIN"/>
    <property type="match status" value="1"/>
</dbReference>
<organism evidence="5 6">
    <name type="scientific">Asbolus verrucosus</name>
    <name type="common">Desert ironclad beetle</name>
    <dbReference type="NCBI Taxonomy" id="1661398"/>
    <lineage>
        <taxon>Eukaryota</taxon>
        <taxon>Metazoa</taxon>
        <taxon>Ecdysozoa</taxon>
        <taxon>Arthropoda</taxon>
        <taxon>Hexapoda</taxon>
        <taxon>Insecta</taxon>
        <taxon>Pterygota</taxon>
        <taxon>Neoptera</taxon>
        <taxon>Endopterygota</taxon>
        <taxon>Coleoptera</taxon>
        <taxon>Polyphaga</taxon>
        <taxon>Cucujiformia</taxon>
        <taxon>Tenebrionidae</taxon>
        <taxon>Pimeliinae</taxon>
        <taxon>Asbolus</taxon>
    </lineage>
</organism>
<evidence type="ECO:0000313" key="6">
    <source>
        <dbReference type="Proteomes" id="UP000292052"/>
    </source>
</evidence>
<dbReference type="AlphaFoldDB" id="A0A482VEY0"/>
<feature type="region of interest" description="Disordered" evidence="3">
    <location>
        <begin position="78"/>
        <end position="174"/>
    </location>
</feature>
<dbReference type="PANTHER" id="PTHR15735:SF12">
    <property type="entry name" value="CDC42-INTERACTING PROTEIN 4, ISOFORM B"/>
    <property type="match status" value="1"/>
</dbReference>
<dbReference type="STRING" id="1661398.A0A482VEY0"/>
<dbReference type="Proteomes" id="UP000292052">
    <property type="component" value="Unassembled WGS sequence"/>
</dbReference>
<name>A0A482VEY0_ASBVE</name>
<comment type="caution">
    <text evidence="5">The sequence shown here is derived from an EMBL/GenBank/DDBJ whole genome shotgun (WGS) entry which is preliminary data.</text>
</comment>
<evidence type="ECO:0000313" key="5">
    <source>
        <dbReference type="EMBL" id="RZB94434.1"/>
    </source>
</evidence>
<dbReference type="Pfam" id="PF25610">
    <property type="entry name" value="HR1_TOCA"/>
    <property type="match status" value="1"/>
</dbReference>
<feature type="domain" description="SH3" evidence="4">
    <location>
        <begin position="180"/>
        <end position="226"/>
    </location>
</feature>
<accession>A0A482VEY0</accession>
<feature type="compositionally biased region" description="Polar residues" evidence="3">
    <location>
        <begin position="78"/>
        <end position="89"/>
    </location>
</feature>
<dbReference type="InterPro" id="IPR057870">
    <property type="entry name" value="HR1_TOCA"/>
</dbReference>
<dbReference type="OrthoDB" id="8783038at2759"/>
<dbReference type="InterPro" id="IPR001452">
    <property type="entry name" value="SH3_domain"/>
</dbReference>
<protein>
    <recommendedName>
        <fullName evidence="4">SH3 domain-containing protein</fullName>
    </recommendedName>
</protein>
<gene>
    <name evidence="5" type="ORF">BDFB_013957</name>
</gene>
<feature type="compositionally biased region" description="Polar residues" evidence="3">
    <location>
        <begin position="119"/>
        <end position="137"/>
    </location>
</feature>
<evidence type="ECO:0000256" key="2">
    <source>
        <dbReference type="PROSITE-ProRule" id="PRU00192"/>
    </source>
</evidence>
<dbReference type="Gene3D" id="2.30.30.40">
    <property type="entry name" value="SH3 Domains"/>
    <property type="match status" value="1"/>
</dbReference>
<sequence>MFNAAINDGKEDLSDLPPNQRRKKLMQKVDELKSKVAQETAAKDGLMKMKGVHRLDKLQGELKRYQGYLEDAIKGIQSGQNNSLTNSPRLVNGSRHHRNSGGSAAEEESLSRSASDSSVTNPTINHNKQSAPGTPQLNHGPESGLGTSHTSLPGVDSDPDQFDGHTADPESEYYEADLVAPMGICKALYPFEVGPIPATSEGSIPMSQFEELHLIEEDQGDGWTRV</sequence>
<evidence type="ECO:0000256" key="3">
    <source>
        <dbReference type="SAM" id="MobiDB-lite"/>
    </source>
</evidence>
<dbReference type="Gene3D" id="6.10.140.470">
    <property type="match status" value="1"/>
</dbReference>
<evidence type="ECO:0000256" key="1">
    <source>
        <dbReference type="ARBA" id="ARBA00022443"/>
    </source>
</evidence>
<keyword evidence="1 2" id="KW-0728">SH3 domain</keyword>
<evidence type="ECO:0000259" key="4">
    <source>
        <dbReference type="PROSITE" id="PS50002"/>
    </source>
</evidence>
<reference evidence="5 6" key="1">
    <citation type="submission" date="2017-03" db="EMBL/GenBank/DDBJ databases">
        <title>Genome of the blue death feigning beetle - Asbolus verrucosus.</title>
        <authorList>
            <person name="Rider S.D."/>
        </authorList>
    </citation>
    <scope>NUCLEOTIDE SEQUENCE [LARGE SCALE GENOMIC DNA]</scope>
    <source>
        <strain evidence="5">Butters</strain>
        <tissue evidence="5">Head and leg muscle</tissue>
    </source>
</reference>